<reference evidence="7 8" key="1">
    <citation type="submission" date="2019-01" db="EMBL/GenBank/DDBJ databases">
        <authorList>
            <person name="Chen W.-M."/>
        </authorList>
    </citation>
    <scope>NUCLEOTIDE SEQUENCE [LARGE SCALE GENOMIC DNA]</scope>
    <source>
        <strain evidence="7 8">TER-1</strain>
    </source>
</reference>
<dbReference type="PANTHER" id="PTHR43174">
    <property type="entry name" value="UDP-N-ACETYLGLUCOSAMINE 2-EPIMERASE"/>
    <property type="match status" value="1"/>
</dbReference>
<dbReference type="GO" id="GO:0008761">
    <property type="term" value="F:UDP-N-acetylglucosamine 2-epimerase activity"/>
    <property type="evidence" value="ECO:0007669"/>
    <property type="project" value="UniProtKB-EC"/>
</dbReference>
<comment type="caution">
    <text evidence="7">The sequence shown here is derived from an EMBL/GenBank/DDBJ whole genome shotgun (WGS) entry which is preliminary data.</text>
</comment>
<proteinExistence type="inferred from homology"/>
<dbReference type="EMBL" id="SACP01000035">
    <property type="protein sequence ID" value="RVU14102.1"/>
    <property type="molecule type" value="Genomic_DNA"/>
</dbReference>
<sequence>MKILSVFGTRPEAIKMAPVVARLRETPGVTSRVCVTGQHRQMLDSVLSTFGIVPDHDLAVMRPDQGLSDLFARVMTGVDALLAEWRPDYVLVQGDTATSTAAGLAAFFRKVAIGHVEAGLRTGDIASPWPEEANRRLTAVVADRHYAPTARARAALLAEGTAPDSILVTGNTGIDALLRTAEAVTAPGPALAAREARFGWLDPQVRTVLVTGHRRESFGAGFGRICDAVAALAERPGVQVVYPVHLNPNVRGPVFARLGGLPGVRLIEPLDYPDFVYMMTRADLILTDSGGVQEEAPVLRKPVLVMRDTSERAEAIEAGVARLVGTDTAAIVAAAVRLLEDAAAYRAMATGASPFGDGHASARIVADLLAQGGGPLPLRRSIKTRDFVPAIRPVAAAGLSA</sequence>
<comment type="similarity">
    <text evidence="3 5">Belongs to the UDP-N-acetylglucosamine 2-epimerase family.</text>
</comment>
<dbReference type="InterPro" id="IPR003331">
    <property type="entry name" value="UDP_GlcNAc_Epimerase_2_dom"/>
</dbReference>
<dbReference type="SUPFAM" id="SSF53756">
    <property type="entry name" value="UDP-Glycosyltransferase/glycogen phosphorylase"/>
    <property type="match status" value="1"/>
</dbReference>
<evidence type="ECO:0000256" key="4">
    <source>
        <dbReference type="ARBA" id="ARBA00038858"/>
    </source>
</evidence>
<dbReference type="EC" id="5.1.3.14" evidence="4"/>
<gene>
    <name evidence="7" type="ORF">EOE48_24435</name>
</gene>
<dbReference type="RefSeq" id="WP_127733494.1">
    <property type="nucleotide sequence ID" value="NZ_SACP01000035.1"/>
</dbReference>
<evidence type="ECO:0000256" key="5">
    <source>
        <dbReference type="RuleBase" id="RU003513"/>
    </source>
</evidence>
<comment type="catalytic activity">
    <reaction evidence="2">
        <text>UDP-N-acetyl-alpha-D-glucosamine = UDP-N-acetyl-alpha-D-mannosamine</text>
        <dbReference type="Rhea" id="RHEA:17213"/>
        <dbReference type="ChEBI" id="CHEBI:57705"/>
        <dbReference type="ChEBI" id="CHEBI:68623"/>
        <dbReference type="EC" id="5.1.3.14"/>
    </reaction>
</comment>
<evidence type="ECO:0000259" key="6">
    <source>
        <dbReference type="Pfam" id="PF02350"/>
    </source>
</evidence>
<keyword evidence="8" id="KW-1185">Reference proteome</keyword>
<evidence type="ECO:0000313" key="7">
    <source>
        <dbReference type="EMBL" id="RVU14102.1"/>
    </source>
</evidence>
<evidence type="ECO:0000256" key="2">
    <source>
        <dbReference type="ARBA" id="ARBA00036080"/>
    </source>
</evidence>
<accession>A0A437NVQ7</accession>
<dbReference type="PANTHER" id="PTHR43174:SF2">
    <property type="entry name" value="UDP-N-ACETYLGLUCOSAMINE 2-EPIMERASE"/>
    <property type="match status" value="1"/>
</dbReference>
<evidence type="ECO:0000313" key="8">
    <source>
        <dbReference type="Proteomes" id="UP000286997"/>
    </source>
</evidence>
<dbReference type="CDD" id="cd03786">
    <property type="entry name" value="GTB_UDP-GlcNAc_2-Epimerase"/>
    <property type="match status" value="1"/>
</dbReference>
<dbReference type="Proteomes" id="UP000286997">
    <property type="component" value="Unassembled WGS sequence"/>
</dbReference>
<evidence type="ECO:0000256" key="1">
    <source>
        <dbReference type="ARBA" id="ARBA00023235"/>
    </source>
</evidence>
<protein>
    <recommendedName>
        <fullName evidence="4">UDP-N-acetylglucosamine 2-epimerase (non-hydrolyzing)</fullName>
        <ecNumber evidence="4">5.1.3.14</ecNumber>
    </recommendedName>
</protein>
<dbReference type="OrthoDB" id="9803238at2"/>
<evidence type="ECO:0000256" key="3">
    <source>
        <dbReference type="ARBA" id="ARBA00038209"/>
    </source>
</evidence>
<keyword evidence="1 5" id="KW-0413">Isomerase</keyword>
<dbReference type="Pfam" id="PF02350">
    <property type="entry name" value="Epimerase_2"/>
    <property type="match status" value="1"/>
</dbReference>
<dbReference type="InterPro" id="IPR029767">
    <property type="entry name" value="WecB-like"/>
</dbReference>
<feature type="domain" description="UDP-N-acetylglucosamine 2-epimerase" evidence="6">
    <location>
        <begin position="22"/>
        <end position="366"/>
    </location>
</feature>
<dbReference type="NCBIfam" id="TIGR00236">
    <property type="entry name" value="wecB"/>
    <property type="match status" value="1"/>
</dbReference>
<dbReference type="Gene3D" id="3.40.50.2000">
    <property type="entry name" value="Glycogen Phosphorylase B"/>
    <property type="match status" value="2"/>
</dbReference>
<name>A0A437NVQ7_9HYPH</name>
<organism evidence="7 8">
    <name type="scientific">Methylobacterium oryzihabitans</name>
    <dbReference type="NCBI Taxonomy" id="2499852"/>
    <lineage>
        <taxon>Bacteria</taxon>
        <taxon>Pseudomonadati</taxon>
        <taxon>Pseudomonadota</taxon>
        <taxon>Alphaproteobacteria</taxon>
        <taxon>Hyphomicrobiales</taxon>
        <taxon>Methylobacteriaceae</taxon>
        <taxon>Methylobacterium</taxon>
    </lineage>
</organism>
<dbReference type="AlphaFoldDB" id="A0A437NVQ7"/>